<evidence type="ECO:0000313" key="3">
    <source>
        <dbReference type="Proteomes" id="UP000648663"/>
    </source>
</evidence>
<protein>
    <submittedName>
        <fullName evidence="2">Uncharacterized protein</fullName>
    </submittedName>
</protein>
<keyword evidence="1" id="KW-0812">Transmembrane</keyword>
<keyword evidence="1" id="KW-0472">Membrane</keyword>
<proteinExistence type="predicted"/>
<evidence type="ECO:0000313" key="2">
    <source>
        <dbReference type="EMBL" id="GGL48147.1"/>
    </source>
</evidence>
<reference evidence="3" key="1">
    <citation type="journal article" date="2019" name="Int. J. Syst. Evol. Microbiol.">
        <title>The Global Catalogue of Microorganisms (GCM) 10K type strain sequencing project: providing services to taxonomists for standard genome sequencing and annotation.</title>
        <authorList>
            <consortium name="The Broad Institute Genomics Platform"/>
            <consortium name="The Broad Institute Genome Sequencing Center for Infectious Disease"/>
            <person name="Wu L."/>
            <person name="Ma J."/>
        </authorList>
    </citation>
    <scope>NUCLEOTIDE SEQUENCE [LARGE SCALE GENOMIC DNA]</scope>
    <source>
        <strain evidence="3">CGMCC 4.5581</strain>
    </source>
</reference>
<gene>
    <name evidence="2" type="ORF">GCM10011589_00810</name>
</gene>
<accession>A0ABQ2FS10</accession>
<organism evidence="2 3">
    <name type="scientific">Modestobacter marinus</name>
    <dbReference type="NCBI Taxonomy" id="477641"/>
    <lineage>
        <taxon>Bacteria</taxon>
        <taxon>Bacillati</taxon>
        <taxon>Actinomycetota</taxon>
        <taxon>Actinomycetes</taxon>
        <taxon>Geodermatophilales</taxon>
        <taxon>Geodermatophilaceae</taxon>
        <taxon>Modestobacter</taxon>
    </lineage>
</organism>
<keyword evidence="1" id="KW-1133">Transmembrane helix</keyword>
<dbReference type="Proteomes" id="UP000648663">
    <property type="component" value="Unassembled WGS sequence"/>
</dbReference>
<keyword evidence="3" id="KW-1185">Reference proteome</keyword>
<evidence type="ECO:0000256" key="1">
    <source>
        <dbReference type="SAM" id="Phobius"/>
    </source>
</evidence>
<sequence length="82" mass="8589">MVSPEDARSTAAWIDSPGRTVIVLDPPAAAVPAGRAATISAAARTTVRPRVRRLTAPALVVFLLNMIALLDGTAALRRGPCW</sequence>
<dbReference type="EMBL" id="BMMI01000001">
    <property type="protein sequence ID" value="GGL48147.1"/>
    <property type="molecule type" value="Genomic_DNA"/>
</dbReference>
<name>A0ABQ2FS10_9ACTN</name>
<feature type="transmembrane region" description="Helical" evidence="1">
    <location>
        <begin position="54"/>
        <end position="76"/>
    </location>
</feature>
<comment type="caution">
    <text evidence="2">The sequence shown here is derived from an EMBL/GenBank/DDBJ whole genome shotgun (WGS) entry which is preliminary data.</text>
</comment>